<dbReference type="RefSeq" id="WP_196105289.1">
    <property type="nucleotide sequence ID" value="NZ_CP064942.1"/>
</dbReference>
<gene>
    <name evidence="2" type="ORF">I0K15_10035</name>
</gene>
<evidence type="ECO:0000313" key="2">
    <source>
        <dbReference type="EMBL" id="QPH56030.1"/>
    </source>
</evidence>
<dbReference type="EMBL" id="CP064942">
    <property type="protein sequence ID" value="QPH56030.1"/>
    <property type="molecule type" value="Genomic_DNA"/>
</dbReference>
<evidence type="ECO:0000256" key="1">
    <source>
        <dbReference type="SAM" id="MobiDB-lite"/>
    </source>
</evidence>
<proteinExistence type="predicted"/>
<feature type="region of interest" description="Disordered" evidence="1">
    <location>
        <begin position="101"/>
        <end position="122"/>
    </location>
</feature>
<reference evidence="2 3" key="1">
    <citation type="submission" date="2020-11" db="EMBL/GenBank/DDBJ databases">
        <title>Description of Pontivivens ytuae sp. nov. isolated from deep sea sediment of Mariana Trench.</title>
        <authorList>
            <person name="Wang Z."/>
            <person name="Sun Q.-L."/>
            <person name="Xu X.-D."/>
            <person name="Tang Y.-Z."/>
            <person name="Zhang J."/>
        </authorList>
    </citation>
    <scope>NUCLEOTIDE SEQUENCE [LARGE SCALE GENOMIC DNA]</scope>
    <source>
        <strain evidence="2 3">MT2928</strain>
    </source>
</reference>
<protein>
    <submittedName>
        <fullName evidence="2">Uncharacterized protein</fullName>
    </submittedName>
</protein>
<organism evidence="2 3">
    <name type="scientific">Pontivivens ytuae</name>
    <dbReference type="NCBI Taxonomy" id="2789856"/>
    <lineage>
        <taxon>Bacteria</taxon>
        <taxon>Pseudomonadati</taxon>
        <taxon>Pseudomonadota</taxon>
        <taxon>Alphaproteobacteria</taxon>
        <taxon>Rhodobacterales</taxon>
        <taxon>Paracoccaceae</taxon>
        <taxon>Pontivivens</taxon>
    </lineage>
</organism>
<dbReference type="KEGG" id="poz:I0K15_10035"/>
<evidence type="ECO:0000313" key="3">
    <source>
        <dbReference type="Proteomes" id="UP000594800"/>
    </source>
</evidence>
<name>A0A7S9QEJ1_9RHOB</name>
<keyword evidence="3" id="KW-1185">Reference proteome</keyword>
<dbReference type="Proteomes" id="UP000594800">
    <property type="component" value="Chromosome"/>
</dbReference>
<sequence length="1642" mass="181073">MSEMTVVANLYKSDDATYSFRLRWVLGQNEKPGGASEATLPLIDDVFLTSIQQRDKTFLQRDLTWGAAKYEFETSPMLDVMLDPPRRVEEVRGLGEPAYRREAQKPTKAVDPGAVDWQPGEMPGEMKRQIKDGEGFGVRHLLENTDRQANYRVVRGLTRDGLTTIAQDLKGTTRGAALRFDVGFTERVAGRVAEFLVSSAVNPFELADQFAQLHRTLAQQAQDRELLSNKAFDAFFDEANAEAPLMERLGLRDATSIPELFSMAAMLQVAFSDEVFCRALKREAFDPEQVRRQLKLKALQGGRMIDFWAQSGDPVADDSLRGEIYSASRILGLGIDIHGVAQSVIEDLWASGANPTLLISASDANGRYTPAKSILHPDDLQRARDEGIAFAPRPPKAARLNFDLNRADPKLTQHPNGKDRQFDADEPAFKTGNGAVEVHITPRMPNHVPRDKAGKQLSDADKVATETAFNIYAVPEGSQGMEDLFSAPDAAVSPGLLKRLRPYLVTRRYSYQRDLHGAFPDLGGAVHPKLKSILETPPWEAVPVRPRRVRDFSDHQASDAVIVSPEARVEDEAEEIPEQLYGGPDGPTIYSFDLRMGGNAQFRPPAGLPRGWDARAERNYDWAPDLDAAGEPVMDRPLAYRLFVTSVDSFDTESAPLPVLAADPDVAVEQERYLFFPTYRSQIRPVDQITVAVEDLEKAPKLVVNVAVPDQPSDYGLSAMLKRFEDRGHPVVGELRIFRRRVISSDLEDDVISLRRLSTGSDVQWRSTMARLGERGWTLHESAHFDAGASARVLRTEFELEYKDLGFEYVAAVLLSVPDAAKPFWSAPTDTRRMLQYLVDEETGDRRVEDTTETIDAPSASTVGVSEEVVSAANPDQPRAPDFGSLRVAEAQARPVIPIPGMQRDPILARIAMMPNRAEELPPFAPPTKRMHSEPPRVPWRDTGLILNEGQAASADAALLRARPALRDLLRDPDFDIGAPALKHARRILAESFLRFAEFAQNSDVDPNLSPEVGLHPSVGFRGILLLGWTYTPHIQRPPGSNDAEATAFDVFQAIVPDGSDLDKAQGRGLLPNSIAAQGSAVARGNGYDISITKLSAGDFDDQESFEDAQSESDLLLEQLVSRKQPLCGVFVPEGIDAPGHPFLVSAGELLAGDKLRLNAQALTENGLGTGLGTVCLFYGDTVAQMRTKHLDGDAATPGPVPHNVMLPVRGGAGEYGFWWIVSRSGANRRGNISDSLSHFAVLPDTVEPETPTRVTLGPALDRKLEALDPNNPQHADFLPKIFDPSSPEDTRSNPRLVLAWAKPRADGLLVVIDRQEEAVDQEDRRAQSLERDLALQLNSIEEIRTLPSNGILEAGLIEPLMDEEKGWLLGNPPPVDDMPEQDPLVGLASALNAQEGLSVKDSNNQTIWPADAAGFIDYRQSLGDPVNAMSGNLRYRYQLRFAVPPANGTPALYSPATAWTEWMVPEAPPIQAVISAERDEAIRRVAPAVRFRFSLDVKSQVVRRLAGDKNPKTLELDWKYRIVVRRRVSSVAPSEEGSLVIVNAREVGRPIEFNPTTSTDFAELIDTNIERQFEDDVPELDYDIYVQQFALSGVSGAKVERPVRSHEETPTLELEKLKIPITSGNKSGVWETMKTVDVKIS</sequence>
<accession>A0A7S9QEJ1</accession>
<feature type="region of interest" description="Disordered" evidence="1">
    <location>
        <begin position="844"/>
        <end position="882"/>
    </location>
</feature>